<gene>
    <name evidence="3" type="ORF">QLQ12_37180</name>
</gene>
<feature type="domain" description="ChrB N-terminal" evidence="2">
    <location>
        <begin position="25"/>
        <end position="105"/>
    </location>
</feature>
<feature type="region of interest" description="Disordered" evidence="1">
    <location>
        <begin position="146"/>
        <end position="170"/>
    </location>
</feature>
<proteinExistence type="predicted"/>
<accession>A0ABT6WX80</accession>
<evidence type="ECO:0000259" key="2">
    <source>
        <dbReference type="Pfam" id="PF20229"/>
    </source>
</evidence>
<dbReference type="Proteomes" id="UP001241758">
    <property type="component" value="Unassembled WGS sequence"/>
</dbReference>
<evidence type="ECO:0000256" key="1">
    <source>
        <dbReference type="SAM" id="MobiDB-lite"/>
    </source>
</evidence>
<keyword evidence="4" id="KW-1185">Reference proteome</keyword>
<evidence type="ECO:0000313" key="4">
    <source>
        <dbReference type="Proteomes" id="UP001241758"/>
    </source>
</evidence>
<evidence type="ECO:0000313" key="3">
    <source>
        <dbReference type="EMBL" id="MDI6104240.1"/>
    </source>
</evidence>
<comment type="caution">
    <text evidence="3">The sequence shown here is derived from an EMBL/GenBank/DDBJ whole genome shotgun (WGS) entry which is preliminary data.</text>
</comment>
<dbReference type="RefSeq" id="WP_282765577.1">
    <property type="nucleotide sequence ID" value="NZ_JASCTH010000031.1"/>
</dbReference>
<dbReference type="EMBL" id="JASCTH010000031">
    <property type="protein sequence ID" value="MDI6104240.1"/>
    <property type="molecule type" value="Genomic_DNA"/>
</dbReference>
<reference evidence="3 4" key="1">
    <citation type="submission" date="2023-05" db="EMBL/GenBank/DDBJ databases">
        <title>Actinoplanes sp. NEAU-A12 genome sequencing.</title>
        <authorList>
            <person name="Wang Z.-S."/>
        </authorList>
    </citation>
    <scope>NUCLEOTIDE SEQUENCE [LARGE SCALE GENOMIC DNA]</scope>
    <source>
        <strain evidence="3 4">NEAU-A12</strain>
    </source>
</reference>
<dbReference type="Pfam" id="PF20229">
    <property type="entry name" value="ChrB_N"/>
    <property type="match status" value="1"/>
</dbReference>
<dbReference type="InterPro" id="IPR046858">
    <property type="entry name" value="ChrB_N"/>
</dbReference>
<sequence>MERVETGGRWVLLSYRIPREPSQPRIAVWRKLERLGVARLGDGLIALPADERTREQLDWVAEEVVEHGGAATLWIAEPGSVEQERAVVAAMRAARAAEYRAVIGEARAAAGDEAERVRAVRRLRGELRRIADRDYFPPAERDSARLAVQDLAAQAGRPEAGRPVTEKERA</sequence>
<protein>
    <submittedName>
        <fullName evidence="3">Chromate resistance protein</fullName>
    </submittedName>
</protein>
<organism evidence="3 4">
    <name type="scientific">Actinoplanes sandaracinus</name>
    <dbReference type="NCBI Taxonomy" id="3045177"/>
    <lineage>
        <taxon>Bacteria</taxon>
        <taxon>Bacillati</taxon>
        <taxon>Actinomycetota</taxon>
        <taxon>Actinomycetes</taxon>
        <taxon>Micromonosporales</taxon>
        <taxon>Micromonosporaceae</taxon>
        <taxon>Actinoplanes</taxon>
    </lineage>
</organism>
<name>A0ABT6WX80_9ACTN</name>